<name>A0ABU2NBC2_9PSEU</name>
<reference evidence="3" key="1">
    <citation type="submission" date="2023-07" db="EMBL/GenBank/DDBJ databases">
        <title>30 novel species of actinomycetes from the DSMZ collection.</title>
        <authorList>
            <person name="Nouioui I."/>
        </authorList>
    </citation>
    <scope>NUCLEOTIDE SEQUENCE [LARGE SCALE GENOMIC DNA]</scope>
    <source>
        <strain evidence="3">DSM 45834</strain>
    </source>
</reference>
<evidence type="ECO:0000313" key="2">
    <source>
        <dbReference type="EMBL" id="MDT0350579.1"/>
    </source>
</evidence>
<feature type="compositionally biased region" description="Gly residues" evidence="1">
    <location>
        <begin position="128"/>
        <end position="140"/>
    </location>
</feature>
<dbReference type="Proteomes" id="UP001183202">
    <property type="component" value="Unassembled WGS sequence"/>
</dbReference>
<feature type="compositionally biased region" description="Polar residues" evidence="1">
    <location>
        <begin position="143"/>
        <end position="159"/>
    </location>
</feature>
<dbReference type="RefSeq" id="WP_311556604.1">
    <property type="nucleotide sequence ID" value="NZ_JAVREJ010000008.1"/>
</dbReference>
<keyword evidence="3" id="KW-1185">Reference proteome</keyword>
<accession>A0ABU2NBC2</accession>
<sequence>MLLLVLILVLIAFGLLVVALLSGSVLWAWVSVGVSVAAAAVLLVDWLQRRSAVRAGAEAGDAVPVGVPAQLPDRDPVVEPATEIIPAVRADGSAPENPLGPGVPPNGGDERREGQETIVLSAVAPPGSSGGPSGARGGIGSSEPNWSQNVTNSEATASPSGARDGGEPAADPDAEDTVKVAGAPGPADAAPHRDGPVGGSARGGAAEAPAAQAGRGHELPPLGPDGAPPEEPRDADAAELVAGVDDEVLVVDELPRYHLAGCRSLIGIPVIPLPAREAVELGFTPCAWCTPDRMLSVRHRAPVR</sequence>
<protein>
    <submittedName>
        <fullName evidence="2">Uncharacterized protein</fullName>
    </submittedName>
</protein>
<feature type="region of interest" description="Disordered" evidence="1">
    <location>
        <begin position="87"/>
        <end position="235"/>
    </location>
</feature>
<organism evidence="2 3">
    <name type="scientific">Pseudonocardia charpentierae</name>
    <dbReference type="NCBI Taxonomy" id="3075545"/>
    <lineage>
        <taxon>Bacteria</taxon>
        <taxon>Bacillati</taxon>
        <taxon>Actinomycetota</taxon>
        <taxon>Actinomycetes</taxon>
        <taxon>Pseudonocardiales</taxon>
        <taxon>Pseudonocardiaceae</taxon>
        <taxon>Pseudonocardia</taxon>
    </lineage>
</organism>
<gene>
    <name evidence="2" type="ORF">RM445_13690</name>
</gene>
<comment type="caution">
    <text evidence="2">The sequence shown here is derived from an EMBL/GenBank/DDBJ whole genome shotgun (WGS) entry which is preliminary data.</text>
</comment>
<proteinExistence type="predicted"/>
<feature type="compositionally biased region" description="Low complexity" evidence="1">
    <location>
        <begin position="203"/>
        <end position="214"/>
    </location>
</feature>
<dbReference type="EMBL" id="JAVREJ010000008">
    <property type="protein sequence ID" value="MDT0350579.1"/>
    <property type="molecule type" value="Genomic_DNA"/>
</dbReference>
<evidence type="ECO:0000256" key="1">
    <source>
        <dbReference type="SAM" id="MobiDB-lite"/>
    </source>
</evidence>
<evidence type="ECO:0000313" key="3">
    <source>
        <dbReference type="Proteomes" id="UP001183202"/>
    </source>
</evidence>